<protein>
    <submittedName>
        <fullName evidence="1">DUF5082 domain-containing protein</fullName>
    </submittedName>
</protein>
<name>A0A2N0ZCD1_9BACI</name>
<dbReference type="AlphaFoldDB" id="A0A2N0ZCD1"/>
<gene>
    <name evidence="1" type="ORF">CWS20_20120</name>
</gene>
<reference evidence="1 2" key="1">
    <citation type="journal article" date="2010" name="Int. J. Syst. Evol. Microbiol.">
        <title>Bacillus horneckiae sp. nov., isolated from a spacecraft-assembly clean room.</title>
        <authorList>
            <person name="Vaishampayan P."/>
            <person name="Probst A."/>
            <person name="Krishnamurthi S."/>
            <person name="Ghosh S."/>
            <person name="Osman S."/>
            <person name="McDowall A."/>
            <person name="Ruckmani A."/>
            <person name="Mayilraj S."/>
            <person name="Venkateswaran K."/>
        </authorList>
    </citation>
    <scope>NUCLEOTIDE SEQUENCE [LARGE SCALE GENOMIC DNA]</scope>
    <source>
        <strain evidence="2">1PO1SC</strain>
    </source>
</reference>
<sequence length="117" mass="13510">MSIGYYYNLLQEKKAQLARLQSCNGKLQGTQQEFAHYKNTVLQPELSASTWQGNLANQFEDIRNSGMLSSYQDIQSNQFNQVFSSLHSKIQQINNEISSIQQTITYLEAQEREKNLK</sequence>
<proteinExistence type="predicted"/>
<dbReference type="InterPro" id="IPR031681">
    <property type="entry name" value="YwqH-like"/>
</dbReference>
<dbReference type="Pfam" id="PF16888">
    <property type="entry name" value="YwqH-like"/>
    <property type="match status" value="1"/>
</dbReference>
<dbReference type="EMBL" id="PISD01000049">
    <property type="protein sequence ID" value="PKG27158.1"/>
    <property type="molecule type" value="Genomic_DNA"/>
</dbReference>
<keyword evidence="2" id="KW-1185">Reference proteome</keyword>
<dbReference type="Proteomes" id="UP000233343">
    <property type="component" value="Unassembled WGS sequence"/>
</dbReference>
<accession>A0A2N0ZCD1</accession>
<comment type="caution">
    <text evidence="1">The sequence shown here is derived from an EMBL/GenBank/DDBJ whole genome shotgun (WGS) entry which is preliminary data.</text>
</comment>
<organism evidence="1 2">
    <name type="scientific">Cytobacillus horneckiae</name>
    <dbReference type="NCBI Taxonomy" id="549687"/>
    <lineage>
        <taxon>Bacteria</taxon>
        <taxon>Bacillati</taxon>
        <taxon>Bacillota</taxon>
        <taxon>Bacilli</taxon>
        <taxon>Bacillales</taxon>
        <taxon>Bacillaceae</taxon>
        <taxon>Cytobacillus</taxon>
    </lineage>
</organism>
<dbReference type="RefSeq" id="WP_066193082.1">
    <property type="nucleotide sequence ID" value="NZ_JAFDQP010000016.1"/>
</dbReference>
<evidence type="ECO:0000313" key="2">
    <source>
        <dbReference type="Proteomes" id="UP000233343"/>
    </source>
</evidence>
<evidence type="ECO:0000313" key="1">
    <source>
        <dbReference type="EMBL" id="PKG27158.1"/>
    </source>
</evidence>